<evidence type="ECO:0000313" key="5">
    <source>
        <dbReference type="EMBL" id="SDV46180.1"/>
    </source>
</evidence>
<reference evidence="6" key="1">
    <citation type="submission" date="2016-09" db="EMBL/GenBank/DDBJ databases">
        <authorList>
            <person name="Varghese N."/>
            <person name="Submissions S."/>
        </authorList>
    </citation>
    <scope>NUCLEOTIDE SEQUENCE [LARGE SCALE GENOMIC DNA]</scope>
    <source>
        <strain evidence="6">JS23</strain>
    </source>
</reference>
<dbReference type="STRING" id="1770053.SAMN05216551_101146"/>
<accession>A0A1H2PJS9</accession>
<name>A0A1H2PJS9_9BURK</name>
<dbReference type="InterPro" id="IPR011711">
    <property type="entry name" value="GntR_C"/>
</dbReference>
<keyword evidence="2 5" id="KW-0238">DNA-binding</keyword>
<dbReference type="Pfam" id="PF00392">
    <property type="entry name" value="GntR"/>
    <property type="match status" value="1"/>
</dbReference>
<dbReference type="GO" id="GO:0003677">
    <property type="term" value="F:DNA binding"/>
    <property type="evidence" value="ECO:0007669"/>
    <property type="project" value="UniProtKB-KW"/>
</dbReference>
<dbReference type="PANTHER" id="PTHR43537">
    <property type="entry name" value="TRANSCRIPTIONAL REGULATOR, GNTR FAMILY"/>
    <property type="match status" value="1"/>
</dbReference>
<proteinExistence type="predicted"/>
<gene>
    <name evidence="5" type="ORF">SAMN05216551_101146</name>
</gene>
<organism evidence="5 6">
    <name type="scientific">Chitinasiproducens palmae</name>
    <dbReference type="NCBI Taxonomy" id="1770053"/>
    <lineage>
        <taxon>Bacteria</taxon>
        <taxon>Pseudomonadati</taxon>
        <taxon>Pseudomonadota</taxon>
        <taxon>Betaproteobacteria</taxon>
        <taxon>Burkholderiales</taxon>
        <taxon>Burkholderiaceae</taxon>
        <taxon>Chitinasiproducens</taxon>
    </lineage>
</organism>
<evidence type="ECO:0000256" key="1">
    <source>
        <dbReference type="ARBA" id="ARBA00023015"/>
    </source>
</evidence>
<dbReference type="SUPFAM" id="SSF46785">
    <property type="entry name" value="Winged helix' DNA-binding domain"/>
    <property type="match status" value="1"/>
</dbReference>
<dbReference type="InterPro" id="IPR036388">
    <property type="entry name" value="WH-like_DNA-bd_sf"/>
</dbReference>
<dbReference type="CDD" id="cd07377">
    <property type="entry name" value="WHTH_GntR"/>
    <property type="match status" value="1"/>
</dbReference>
<keyword evidence="1" id="KW-0805">Transcription regulation</keyword>
<dbReference type="Pfam" id="PF07729">
    <property type="entry name" value="FCD"/>
    <property type="match status" value="1"/>
</dbReference>
<sequence>MMNGPVPLPAPAHADLDEQSLADQAYAQIEERIATLSLKPAQIVSENGLSKLLGLGRTPVREALQQLAREGLVVIMPKLGIMVSEIDVRKQLRLLEVRREVERLLVGAAARHADPTQRTAFAALADAMLAAGQANDGEAFLALDRRFNRLLLDSAGNEYASATMKLMQGLSRRFWFAHYKRFANLAETARLHATIAAAIADGARDAARAGLDALIDNVEAFTRATLDS</sequence>
<dbReference type="SMART" id="SM00345">
    <property type="entry name" value="HTH_GNTR"/>
    <property type="match status" value="1"/>
</dbReference>
<dbReference type="GO" id="GO:0003700">
    <property type="term" value="F:DNA-binding transcription factor activity"/>
    <property type="evidence" value="ECO:0007669"/>
    <property type="project" value="InterPro"/>
</dbReference>
<dbReference type="EMBL" id="FNLO01000001">
    <property type="protein sequence ID" value="SDV46180.1"/>
    <property type="molecule type" value="Genomic_DNA"/>
</dbReference>
<dbReference type="PANTHER" id="PTHR43537:SF45">
    <property type="entry name" value="GNTR FAMILY REGULATORY PROTEIN"/>
    <property type="match status" value="1"/>
</dbReference>
<dbReference type="InterPro" id="IPR000524">
    <property type="entry name" value="Tscrpt_reg_HTH_GntR"/>
</dbReference>
<dbReference type="SUPFAM" id="SSF48008">
    <property type="entry name" value="GntR ligand-binding domain-like"/>
    <property type="match status" value="1"/>
</dbReference>
<dbReference type="Gene3D" id="1.10.10.10">
    <property type="entry name" value="Winged helix-like DNA-binding domain superfamily/Winged helix DNA-binding domain"/>
    <property type="match status" value="1"/>
</dbReference>
<dbReference type="Proteomes" id="UP000243719">
    <property type="component" value="Unassembled WGS sequence"/>
</dbReference>
<protein>
    <submittedName>
        <fullName evidence="5">DNA-binding transcriptional regulator, GntR family</fullName>
    </submittedName>
</protein>
<evidence type="ECO:0000313" key="6">
    <source>
        <dbReference type="Proteomes" id="UP000243719"/>
    </source>
</evidence>
<keyword evidence="6" id="KW-1185">Reference proteome</keyword>
<dbReference type="InterPro" id="IPR036390">
    <property type="entry name" value="WH_DNA-bd_sf"/>
</dbReference>
<evidence type="ECO:0000256" key="3">
    <source>
        <dbReference type="ARBA" id="ARBA00023163"/>
    </source>
</evidence>
<dbReference type="SMART" id="SM00895">
    <property type="entry name" value="FCD"/>
    <property type="match status" value="1"/>
</dbReference>
<dbReference type="PROSITE" id="PS50949">
    <property type="entry name" value="HTH_GNTR"/>
    <property type="match status" value="1"/>
</dbReference>
<dbReference type="PRINTS" id="PR00035">
    <property type="entry name" value="HTHGNTR"/>
</dbReference>
<evidence type="ECO:0000259" key="4">
    <source>
        <dbReference type="PROSITE" id="PS50949"/>
    </source>
</evidence>
<feature type="domain" description="HTH gntR-type" evidence="4">
    <location>
        <begin position="19"/>
        <end position="86"/>
    </location>
</feature>
<dbReference type="Gene3D" id="1.20.120.530">
    <property type="entry name" value="GntR ligand-binding domain-like"/>
    <property type="match status" value="1"/>
</dbReference>
<evidence type="ECO:0000256" key="2">
    <source>
        <dbReference type="ARBA" id="ARBA00023125"/>
    </source>
</evidence>
<keyword evidence="3" id="KW-0804">Transcription</keyword>
<dbReference type="AlphaFoldDB" id="A0A1H2PJS9"/>
<dbReference type="InterPro" id="IPR008920">
    <property type="entry name" value="TF_FadR/GntR_C"/>
</dbReference>